<gene>
    <name evidence="1" type="ORF">CPTMiller_00132</name>
</gene>
<keyword evidence="2" id="KW-1185">Reference proteome</keyword>
<reference evidence="1 2" key="1">
    <citation type="submission" date="2014-07" db="EMBL/GenBank/DDBJ databases">
        <title>Complete Genome of Citrobacter freundii Myophage Miller.</title>
        <authorList>
            <person name="Hwang K."/>
            <person name="Luna A.J."/>
            <person name="Hernandez A.C."/>
            <person name="Everett G.F.K."/>
        </authorList>
    </citation>
    <scope>NUCLEOTIDE SEQUENCE [LARGE SCALE GENOMIC DNA]</scope>
</reference>
<name>A0A076YI43_9CAUD</name>
<dbReference type="Proteomes" id="UP000201263">
    <property type="component" value="Segment"/>
</dbReference>
<dbReference type="RefSeq" id="YP_009097734.1">
    <property type="nucleotide sequence ID" value="NC_025414.1"/>
</dbReference>
<proteinExistence type="predicted"/>
<dbReference type="EMBL" id="KM236237">
    <property type="protein sequence ID" value="AIK68068.1"/>
    <property type="molecule type" value="Genomic_DNA"/>
</dbReference>
<dbReference type="KEGG" id="vg:22113604"/>
<evidence type="ECO:0000313" key="2">
    <source>
        <dbReference type="Proteomes" id="UP000201263"/>
    </source>
</evidence>
<sequence>MKEINLYTGYIDERDVRRIEDTIRDMLTLHIGKEDKVIAEKIRDALYSVFNRIYNVDFEHVNRIEEGCDYRIRVEEAETEKFDFYTWGSY</sequence>
<dbReference type="GeneID" id="22113604"/>
<evidence type="ECO:0000313" key="1">
    <source>
        <dbReference type="EMBL" id="AIK68068.1"/>
    </source>
</evidence>
<protein>
    <submittedName>
        <fullName evidence="1">Uncharacterized protein</fullName>
    </submittedName>
</protein>
<organism evidence="1 2">
    <name type="scientific">Citrobacter phage Miller</name>
    <dbReference type="NCBI Taxonomy" id="1527524"/>
    <lineage>
        <taxon>Viruses</taxon>
        <taxon>Duplodnaviria</taxon>
        <taxon>Heunggongvirae</taxon>
        <taxon>Uroviricota</taxon>
        <taxon>Caudoviricetes</taxon>
        <taxon>Pantevenvirales</taxon>
        <taxon>Straboviridae</taxon>
        <taxon>Pseudotevenvirus</taxon>
        <taxon>Pseudotevenvirus miller</taxon>
    </lineage>
</organism>
<accession>A0A076YI43</accession>